<gene>
    <name evidence="1" type="ORF">GCM10009090_21990</name>
</gene>
<sequence>MGMIQLILLHGGTRFSRERREDAPELIDHEGVSYSLRAGPRTPLPTDREWEPVAVYAPDELNEEEFQALYAAVRPQVPEFNLHY</sequence>
<protein>
    <submittedName>
        <fullName evidence="1">Uncharacterized protein</fullName>
    </submittedName>
</protein>
<comment type="caution">
    <text evidence="1">The sequence shown here is derived from an EMBL/GenBank/DDBJ whole genome shotgun (WGS) entry which is preliminary data.</text>
</comment>
<proteinExistence type="predicted"/>
<accession>A0A919F8K3</accession>
<dbReference type="EMBL" id="BNBA01000016">
    <property type="protein sequence ID" value="GHH54724.1"/>
    <property type="molecule type" value="Genomic_DNA"/>
</dbReference>
<dbReference type="Proteomes" id="UP000623958">
    <property type="component" value="Unassembled WGS sequence"/>
</dbReference>
<evidence type="ECO:0000313" key="1">
    <source>
        <dbReference type="EMBL" id="GHH54724.1"/>
    </source>
</evidence>
<organism evidence="1 2">
    <name type="scientific">Xanthomonas boreopolis</name>
    <dbReference type="NCBI Taxonomy" id="86183"/>
    <lineage>
        <taxon>Bacteria</taxon>
        <taxon>Pseudomonadati</taxon>
        <taxon>Pseudomonadota</taxon>
        <taxon>Gammaproteobacteria</taxon>
        <taxon>Lysobacterales</taxon>
        <taxon>Lysobacteraceae</taxon>
        <taxon>Xanthomonas</taxon>
    </lineage>
</organism>
<evidence type="ECO:0000313" key="2">
    <source>
        <dbReference type="Proteomes" id="UP000623958"/>
    </source>
</evidence>
<reference evidence="1" key="2">
    <citation type="submission" date="2020-09" db="EMBL/GenBank/DDBJ databases">
        <authorList>
            <person name="Sun Q."/>
            <person name="Ohkuma M."/>
        </authorList>
    </citation>
    <scope>NUCLEOTIDE SEQUENCE</scope>
    <source>
        <strain evidence="1">JCM 13306</strain>
    </source>
</reference>
<reference evidence="1" key="1">
    <citation type="journal article" date="2014" name="Int. J. Syst. Evol. Microbiol.">
        <title>Complete genome sequence of Corynebacterium casei LMG S-19264T (=DSM 44701T), isolated from a smear-ripened cheese.</title>
        <authorList>
            <consortium name="US DOE Joint Genome Institute (JGI-PGF)"/>
            <person name="Walter F."/>
            <person name="Albersmeier A."/>
            <person name="Kalinowski J."/>
            <person name="Ruckert C."/>
        </authorList>
    </citation>
    <scope>NUCLEOTIDE SEQUENCE</scope>
    <source>
        <strain evidence="1">JCM 13306</strain>
    </source>
</reference>
<keyword evidence="2" id="KW-1185">Reference proteome</keyword>
<name>A0A919F8K3_9XANT</name>
<dbReference type="AlphaFoldDB" id="A0A919F8K3"/>